<evidence type="ECO:0000256" key="4">
    <source>
        <dbReference type="HAMAP-Rule" id="MF_02095"/>
    </source>
</evidence>
<dbReference type="HAMAP" id="MF_02095">
    <property type="entry name" value="CysQ"/>
    <property type="match status" value="1"/>
</dbReference>
<feature type="binding site" evidence="5">
    <location>
        <position position="85"/>
    </location>
    <ligand>
        <name>Mg(2+)</name>
        <dbReference type="ChEBI" id="CHEBI:18420"/>
        <label>1</label>
        <note>catalytic</note>
    </ligand>
</feature>
<evidence type="ECO:0000256" key="1">
    <source>
        <dbReference type="ARBA" id="ARBA00001625"/>
    </source>
</evidence>
<dbReference type="Gene3D" id="3.30.540.10">
    <property type="entry name" value="Fructose-1,6-Bisphosphatase, subunit A, domain 1"/>
    <property type="match status" value="1"/>
</dbReference>
<comment type="caution">
    <text evidence="6">The sequence shown here is derived from an EMBL/GenBank/DDBJ whole genome shotgun (WGS) entry which is preliminary data.</text>
</comment>
<feature type="binding site" evidence="4">
    <location>
        <begin position="87"/>
        <end position="90"/>
    </location>
    <ligand>
        <name>substrate</name>
    </ligand>
</feature>
<comment type="cofactor">
    <cofactor evidence="4 5">
        <name>Mg(2+)</name>
        <dbReference type="ChEBI" id="CHEBI:18420"/>
    </cofactor>
</comment>
<evidence type="ECO:0000256" key="3">
    <source>
        <dbReference type="ARBA" id="ARBA00022842"/>
    </source>
</evidence>
<accession>A0A3D5IWR5</accession>
<name>A0A3D5IWR5_9FLAO</name>
<dbReference type="Pfam" id="PF00459">
    <property type="entry name" value="Inositol_P"/>
    <property type="match status" value="1"/>
</dbReference>
<keyword evidence="4" id="KW-0378">Hydrolase</keyword>
<gene>
    <name evidence="4 6" type="primary">cysQ</name>
    <name evidence="6" type="ORF">DGQ38_04460</name>
</gene>
<keyword evidence="2 4" id="KW-0479">Metal-binding</keyword>
<reference evidence="6 7" key="1">
    <citation type="journal article" date="2018" name="Nat. Biotechnol.">
        <title>A standardized bacterial taxonomy based on genome phylogeny substantially revises the tree of life.</title>
        <authorList>
            <person name="Parks D.H."/>
            <person name="Chuvochina M."/>
            <person name="Waite D.W."/>
            <person name="Rinke C."/>
            <person name="Skarshewski A."/>
            <person name="Chaumeil P.A."/>
            <person name="Hugenholtz P."/>
        </authorList>
    </citation>
    <scope>NUCLEOTIDE SEQUENCE [LARGE SCALE GENOMIC DNA]</scope>
    <source>
        <strain evidence="6">UBA9359</strain>
    </source>
</reference>
<feature type="binding site" evidence="4">
    <location>
        <position position="65"/>
    </location>
    <ligand>
        <name>substrate</name>
    </ligand>
</feature>
<feature type="binding site" evidence="4">
    <location>
        <position position="85"/>
    </location>
    <ligand>
        <name>Mg(2+)</name>
        <dbReference type="ChEBI" id="CHEBI:18420"/>
        <label>2</label>
    </ligand>
</feature>
<dbReference type="PROSITE" id="PS00629">
    <property type="entry name" value="IMP_1"/>
    <property type="match status" value="1"/>
</dbReference>
<dbReference type="Gene3D" id="3.40.190.80">
    <property type="match status" value="1"/>
</dbReference>
<feature type="binding site" evidence="4">
    <location>
        <position position="87"/>
    </location>
    <ligand>
        <name>Mg(2+)</name>
        <dbReference type="ChEBI" id="CHEBI:18420"/>
        <label>1</label>
    </ligand>
</feature>
<feature type="binding site" evidence="5">
    <location>
        <position position="223"/>
    </location>
    <ligand>
        <name>Mg(2+)</name>
        <dbReference type="ChEBI" id="CHEBI:18420"/>
        <label>1</label>
        <note>catalytic</note>
    </ligand>
</feature>
<dbReference type="GO" id="GO:0050427">
    <property type="term" value="P:3'-phosphoadenosine 5'-phosphosulfate metabolic process"/>
    <property type="evidence" value="ECO:0007669"/>
    <property type="project" value="TreeGrafter"/>
</dbReference>
<dbReference type="PANTHER" id="PTHR43028">
    <property type="entry name" value="3'(2'),5'-BISPHOSPHATE NUCLEOTIDASE 1"/>
    <property type="match status" value="1"/>
</dbReference>
<dbReference type="InterPro" id="IPR050725">
    <property type="entry name" value="CysQ/Inositol_MonoPase"/>
</dbReference>
<protein>
    <recommendedName>
        <fullName evidence="4">3'(2'),5'-bisphosphate nucleotidase CysQ</fullName>
        <ecNumber evidence="4">3.1.3.7</ecNumber>
    </recommendedName>
    <alternativeName>
        <fullName evidence="4">3'(2'),5-bisphosphonucleoside 3'(2')-phosphohydrolase</fullName>
    </alternativeName>
    <alternativeName>
        <fullName evidence="4">3'-phosphoadenosine 5'-phosphate phosphatase</fullName>
        <shortName evidence="4">PAP phosphatase</shortName>
    </alternativeName>
</protein>
<feature type="binding site" evidence="4">
    <location>
        <position position="65"/>
    </location>
    <ligand>
        <name>Mg(2+)</name>
        <dbReference type="ChEBI" id="CHEBI:18420"/>
        <label>1</label>
    </ligand>
</feature>
<feature type="binding site" evidence="4">
    <location>
        <position position="223"/>
    </location>
    <ligand>
        <name>substrate</name>
    </ligand>
</feature>
<dbReference type="GO" id="GO:0000287">
    <property type="term" value="F:magnesium ion binding"/>
    <property type="evidence" value="ECO:0007669"/>
    <property type="project" value="UniProtKB-UniRule"/>
</dbReference>
<dbReference type="EMBL" id="DPMF01000096">
    <property type="protein sequence ID" value="HCV80281.1"/>
    <property type="molecule type" value="Genomic_DNA"/>
</dbReference>
<proteinExistence type="inferred from homology"/>
<dbReference type="PANTHER" id="PTHR43028:SF5">
    <property type="entry name" value="3'(2'),5'-BISPHOSPHATE NUCLEOTIDASE 1"/>
    <property type="match status" value="1"/>
</dbReference>
<feature type="binding site" evidence="5">
    <location>
        <position position="87"/>
    </location>
    <ligand>
        <name>Mg(2+)</name>
        <dbReference type="ChEBI" id="CHEBI:18420"/>
        <label>1</label>
        <note>catalytic</note>
    </ligand>
</feature>
<evidence type="ECO:0000313" key="7">
    <source>
        <dbReference type="Proteomes" id="UP000264330"/>
    </source>
</evidence>
<dbReference type="AlphaFoldDB" id="A0A3D5IWR5"/>
<dbReference type="GO" id="GO:0000103">
    <property type="term" value="P:sulfate assimilation"/>
    <property type="evidence" value="ECO:0007669"/>
    <property type="project" value="TreeGrafter"/>
</dbReference>
<comment type="catalytic activity">
    <reaction evidence="1 4">
        <text>adenosine 3',5'-bisphosphate + H2O = AMP + phosphate</text>
        <dbReference type="Rhea" id="RHEA:10040"/>
        <dbReference type="ChEBI" id="CHEBI:15377"/>
        <dbReference type="ChEBI" id="CHEBI:43474"/>
        <dbReference type="ChEBI" id="CHEBI:58343"/>
        <dbReference type="ChEBI" id="CHEBI:456215"/>
        <dbReference type="EC" id="3.1.3.7"/>
    </reaction>
</comment>
<feature type="binding site" evidence="5">
    <location>
        <position position="88"/>
    </location>
    <ligand>
        <name>Mg(2+)</name>
        <dbReference type="ChEBI" id="CHEBI:18420"/>
        <label>1</label>
        <note>catalytic</note>
    </ligand>
</feature>
<keyword evidence="3 4" id="KW-0460">Magnesium</keyword>
<dbReference type="NCBIfam" id="TIGR01331">
    <property type="entry name" value="bisphos_cysQ"/>
    <property type="match status" value="1"/>
</dbReference>
<dbReference type="InterPro" id="IPR000760">
    <property type="entry name" value="Inositol_monophosphatase-like"/>
</dbReference>
<dbReference type="InterPro" id="IPR020583">
    <property type="entry name" value="Inositol_monoP_metal-BS"/>
</dbReference>
<comment type="function">
    <text evidence="4">Converts adenosine-3',5'-bisphosphate (PAP) to AMP.</text>
</comment>
<keyword evidence="4" id="KW-1003">Cell membrane</keyword>
<feature type="binding site" evidence="4">
    <location>
        <position position="223"/>
    </location>
    <ligand>
        <name>Mg(2+)</name>
        <dbReference type="ChEBI" id="CHEBI:18420"/>
        <label>2</label>
    </ligand>
</feature>
<dbReference type="Proteomes" id="UP000264330">
    <property type="component" value="Unassembled WGS sequence"/>
</dbReference>
<evidence type="ECO:0000256" key="2">
    <source>
        <dbReference type="ARBA" id="ARBA00022723"/>
    </source>
</evidence>
<keyword evidence="4" id="KW-0472">Membrane</keyword>
<feature type="binding site" evidence="5">
    <location>
        <position position="65"/>
    </location>
    <ligand>
        <name>Mg(2+)</name>
        <dbReference type="ChEBI" id="CHEBI:18420"/>
        <label>1</label>
        <note>catalytic</note>
    </ligand>
</feature>
<feature type="binding site" evidence="4">
    <location>
        <position position="88"/>
    </location>
    <ligand>
        <name>Mg(2+)</name>
        <dbReference type="ChEBI" id="CHEBI:18420"/>
        <label>2</label>
    </ligand>
</feature>
<sequence>MEDQYLEIAIKASFKAAKEVMSIYDSGEFDVEMKSDNSPLTIADKTAHTIIKEELEKTGIPILSEEGQHLPYKERKHWDKLWIVDPIDGTKEFIKKSGEFTINIALIEQQKPILGVIYAPALAVLYWGGQSGSYKLTEVQGFKEFEYKLDSREKLPLTHTNETFTIAASKSHLTNTTKDFIDQKRSVYRDVEIISKGSSLKICMVAEGVVDCYPRFGTTMEWDTAAGHAVCVNADAEITDLNQIPLLYNKKDLRNADFLCKSKIIIE</sequence>
<dbReference type="GO" id="GO:0005886">
    <property type="term" value="C:plasma membrane"/>
    <property type="evidence" value="ECO:0007669"/>
    <property type="project" value="UniProtKB-SubCell"/>
</dbReference>
<dbReference type="CDD" id="cd01638">
    <property type="entry name" value="CysQ"/>
    <property type="match status" value="1"/>
</dbReference>
<dbReference type="InterPro" id="IPR006240">
    <property type="entry name" value="CysQ"/>
</dbReference>
<dbReference type="GO" id="GO:0008441">
    <property type="term" value="F:3'(2'),5'-bisphosphate nucleotidase activity"/>
    <property type="evidence" value="ECO:0007669"/>
    <property type="project" value="UniProtKB-UniRule"/>
</dbReference>
<comment type="subcellular location">
    <subcellularLocation>
        <location evidence="4">Cell membrane</location>
        <topology evidence="4">Peripheral membrane protein</topology>
        <orientation evidence="4">Cytoplasmic side</orientation>
    </subcellularLocation>
</comment>
<dbReference type="EC" id="3.1.3.7" evidence="4"/>
<feature type="binding site" evidence="4">
    <location>
        <position position="85"/>
    </location>
    <ligand>
        <name>Mg(2+)</name>
        <dbReference type="ChEBI" id="CHEBI:18420"/>
        <label>1</label>
    </ligand>
</feature>
<organism evidence="6 7">
    <name type="scientific">Zunongwangia profunda</name>
    <dbReference type="NCBI Taxonomy" id="398743"/>
    <lineage>
        <taxon>Bacteria</taxon>
        <taxon>Pseudomonadati</taxon>
        <taxon>Bacteroidota</taxon>
        <taxon>Flavobacteriia</taxon>
        <taxon>Flavobacteriales</taxon>
        <taxon>Flavobacteriaceae</taxon>
        <taxon>Zunongwangia</taxon>
    </lineage>
</organism>
<comment type="similarity">
    <text evidence="4">Belongs to the inositol monophosphatase superfamily. CysQ family.</text>
</comment>
<evidence type="ECO:0000313" key="6">
    <source>
        <dbReference type="EMBL" id="HCV80281.1"/>
    </source>
</evidence>
<dbReference type="SUPFAM" id="SSF56655">
    <property type="entry name" value="Carbohydrate phosphatase"/>
    <property type="match status" value="1"/>
</dbReference>
<evidence type="ECO:0000256" key="5">
    <source>
        <dbReference type="PIRSR" id="PIRSR600760-2"/>
    </source>
</evidence>
<dbReference type="RefSeq" id="WP_274971813.1">
    <property type="nucleotide sequence ID" value="NZ_CALFQJ010000221.1"/>
</dbReference>